<protein>
    <submittedName>
        <fullName evidence="1">Uncharacterized protein</fullName>
    </submittedName>
</protein>
<evidence type="ECO:0000313" key="1">
    <source>
        <dbReference type="EMBL" id="KKK74337.1"/>
    </source>
</evidence>
<dbReference type="EMBL" id="LAZR01056368">
    <property type="protein sequence ID" value="KKK74337.1"/>
    <property type="molecule type" value="Genomic_DNA"/>
</dbReference>
<dbReference type="AlphaFoldDB" id="A0A0F8XZ12"/>
<accession>A0A0F8XZ12</accession>
<organism evidence="1">
    <name type="scientific">marine sediment metagenome</name>
    <dbReference type="NCBI Taxonomy" id="412755"/>
    <lineage>
        <taxon>unclassified sequences</taxon>
        <taxon>metagenomes</taxon>
        <taxon>ecological metagenomes</taxon>
    </lineage>
</organism>
<comment type="caution">
    <text evidence="1">The sequence shown here is derived from an EMBL/GenBank/DDBJ whole genome shotgun (WGS) entry which is preliminary data.</text>
</comment>
<gene>
    <name evidence="1" type="ORF">LCGC14_2884800</name>
</gene>
<name>A0A0F8XZ12_9ZZZZ</name>
<reference evidence="1" key="1">
    <citation type="journal article" date="2015" name="Nature">
        <title>Complex archaea that bridge the gap between prokaryotes and eukaryotes.</title>
        <authorList>
            <person name="Spang A."/>
            <person name="Saw J.H."/>
            <person name="Jorgensen S.L."/>
            <person name="Zaremba-Niedzwiedzka K."/>
            <person name="Martijn J."/>
            <person name="Lind A.E."/>
            <person name="van Eijk R."/>
            <person name="Schleper C."/>
            <person name="Guy L."/>
            <person name="Ettema T.J."/>
        </authorList>
    </citation>
    <scope>NUCLEOTIDE SEQUENCE</scope>
</reference>
<proteinExistence type="predicted"/>
<feature type="non-terminal residue" evidence="1">
    <location>
        <position position="1"/>
    </location>
</feature>
<sequence>NRKDKEYERWLSQELFKLALLFYDKKIPGNRLGDNSIRVSASIGHGEIRDRIQENIDFLNTTIKYSLMDLDATRRELAEKV</sequence>